<dbReference type="SUPFAM" id="SSF55257">
    <property type="entry name" value="RBP11-like subunits of RNA polymerase"/>
    <property type="match status" value="1"/>
</dbReference>
<dbReference type="PROSITE" id="PS01154">
    <property type="entry name" value="RNA_POL_L_13KD"/>
    <property type="match status" value="1"/>
</dbReference>
<evidence type="ECO:0000256" key="3">
    <source>
        <dbReference type="ARBA" id="ARBA00022478"/>
    </source>
</evidence>
<dbReference type="Pfam" id="PF13656">
    <property type="entry name" value="RNA_pol_L_2"/>
    <property type="match status" value="1"/>
</dbReference>
<name>F4R4H4_MELLP</name>
<gene>
    <name evidence="8" type="ORF">MELLADRAFT_70512</name>
</gene>
<proteinExistence type="inferred from homology"/>
<dbReference type="InParanoid" id="F4R4H4"/>
<dbReference type="FunCoup" id="F4R4H4">
    <property type="interactions" value="206"/>
</dbReference>
<dbReference type="GO" id="GO:0005736">
    <property type="term" value="C:RNA polymerase I complex"/>
    <property type="evidence" value="ECO:0007669"/>
    <property type="project" value="EnsemblFungi"/>
</dbReference>
<dbReference type="EMBL" id="GL883090">
    <property type="protein sequence ID" value="EGG12812.1"/>
    <property type="molecule type" value="Genomic_DNA"/>
</dbReference>
<dbReference type="InterPro" id="IPR036603">
    <property type="entry name" value="RBP11-like"/>
</dbReference>
<dbReference type="GO" id="GO:0006386">
    <property type="term" value="P:termination of RNA polymerase III transcription"/>
    <property type="evidence" value="ECO:0007669"/>
    <property type="project" value="EnsemblFungi"/>
</dbReference>
<dbReference type="PANTHER" id="PTHR13946:SF28">
    <property type="entry name" value="DNA-DIRECTED RNA POLYMERASES I AND III SUBUNIT RPAC2"/>
    <property type="match status" value="1"/>
</dbReference>
<dbReference type="GO" id="GO:0006384">
    <property type="term" value="P:transcription initiation at RNA polymerase III promoter"/>
    <property type="evidence" value="ECO:0007669"/>
    <property type="project" value="EnsemblFungi"/>
</dbReference>
<evidence type="ECO:0000256" key="1">
    <source>
        <dbReference type="ARBA" id="ARBA00004123"/>
    </source>
</evidence>
<dbReference type="GO" id="GO:0005666">
    <property type="term" value="C:RNA polymerase III complex"/>
    <property type="evidence" value="ECO:0007669"/>
    <property type="project" value="EnsemblFungi"/>
</dbReference>
<keyword evidence="9" id="KW-1185">Reference proteome</keyword>
<dbReference type="GO" id="GO:0003899">
    <property type="term" value="F:DNA-directed RNA polymerase activity"/>
    <property type="evidence" value="ECO:0007669"/>
    <property type="project" value="EnsemblFungi"/>
</dbReference>
<dbReference type="GO" id="GO:0006361">
    <property type="term" value="P:transcription initiation at RNA polymerase I promoter"/>
    <property type="evidence" value="ECO:0007669"/>
    <property type="project" value="EnsemblFungi"/>
</dbReference>
<dbReference type="GO" id="GO:0006363">
    <property type="term" value="P:termination of RNA polymerase I transcription"/>
    <property type="evidence" value="ECO:0007669"/>
    <property type="project" value="EnsemblFungi"/>
</dbReference>
<dbReference type="InterPro" id="IPR008193">
    <property type="entry name" value="RNA_pol_Rpb11_13-16kDa_CS"/>
</dbReference>
<protein>
    <recommendedName>
        <fullName evidence="2">DNA-directed RNA polymerases I and III subunit RPAC2</fullName>
    </recommendedName>
</protein>
<evidence type="ECO:0000256" key="6">
    <source>
        <dbReference type="ARBA" id="ARBA00025751"/>
    </source>
</evidence>
<evidence type="ECO:0000313" key="8">
    <source>
        <dbReference type="EMBL" id="EGG12812.1"/>
    </source>
</evidence>
<dbReference type="PANTHER" id="PTHR13946">
    <property type="entry name" value="DNA-DIRECTED RNA POLYMERASE I,II,III"/>
    <property type="match status" value="1"/>
</dbReference>
<dbReference type="KEGG" id="mlr:MELLADRAFT_70512"/>
<dbReference type="HOGENOM" id="CLU_1705100_0_0_1"/>
<sequence>MEVDPKVSSVEEVDPEKVTILAGATHCAATFCLKDEDHTLGNSLRYIIMKNPDVEFCGYSLPHPSEPKLNLRIQMYDNKSAVQALMKGLADLEDLTMTVMTRYKEELAKGTYVSYEEPTVAERLEEIKRKKYPHLLSGSPMEE</sequence>
<evidence type="ECO:0000313" key="9">
    <source>
        <dbReference type="Proteomes" id="UP000001072"/>
    </source>
</evidence>
<evidence type="ECO:0000256" key="5">
    <source>
        <dbReference type="ARBA" id="ARBA00023242"/>
    </source>
</evidence>
<reference evidence="9" key="1">
    <citation type="journal article" date="2011" name="Proc. Natl. Acad. Sci. U.S.A.">
        <title>Obligate biotrophy features unraveled by the genomic analysis of rust fungi.</title>
        <authorList>
            <person name="Duplessis S."/>
            <person name="Cuomo C.A."/>
            <person name="Lin Y.-C."/>
            <person name="Aerts A."/>
            <person name="Tisserant E."/>
            <person name="Veneault-Fourrey C."/>
            <person name="Joly D.L."/>
            <person name="Hacquard S."/>
            <person name="Amselem J."/>
            <person name="Cantarel B.L."/>
            <person name="Chiu R."/>
            <person name="Coutinho P.M."/>
            <person name="Feau N."/>
            <person name="Field M."/>
            <person name="Frey P."/>
            <person name="Gelhaye E."/>
            <person name="Goldberg J."/>
            <person name="Grabherr M.G."/>
            <person name="Kodira C.D."/>
            <person name="Kohler A."/>
            <person name="Kuees U."/>
            <person name="Lindquist E.A."/>
            <person name="Lucas S.M."/>
            <person name="Mago R."/>
            <person name="Mauceli E."/>
            <person name="Morin E."/>
            <person name="Murat C."/>
            <person name="Pangilinan J.L."/>
            <person name="Park R."/>
            <person name="Pearson M."/>
            <person name="Quesneville H."/>
            <person name="Rouhier N."/>
            <person name="Sakthikumar S."/>
            <person name="Salamov A.A."/>
            <person name="Schmutz J."/>
            <person name="Selles B."/>
            <person name="Shapiro H."/>
            <person name="Tanguay P."/>
            <person name="Tuskan G.A."/>
            <person name="Henrissat B."/>
            <person name="Van de Peer Y."/>
            <person name="Rouze P."/>
            <person name="Ellis J.G."/>
            <person name="Dodds P.N."/>
            <person name="Schein J.E."/>
            <person name="Zhong S."/>
            <person name="Hamelin R.C."/>
            <person name="Grigoriev I.V."/>
            <person name="Szabo L.J."/>
            <person name="Martin F."/>
        </authorList>
    </citation>
    <scope>NUCLEOTIDE SEQUENCE [LARGE SCALE GENOMIC DNA]</scope>
    <source>
        <strain evidence="9">98AG31 / pathotype 3-4-7</strain>
    </source>
</reference>
<evidence type="ECO:0000259" key="7">
    <source>
        <dbReference type="Pfam" id="PF13656"/>
    </source>
</evidence>
<dbReference type="InterPro" id="IPR033898">
    <property type="entry name" value="RNAP_AC19"/>
</dbReference>
<dbReference type="GO" id="GO:0055029">
    <property type="term" value="C:nuclear DNA-directed RNA polymerase complex"/>
    <property type="evidence" value="ECO:0007669"/>
    <property type="project" value="UniProtKB-ARBA"/>
</dbReference>
<dbReference type="FunFam" id="3.30.1360.10:FF:000006">
    <property type="entry name" value="DNA-directed RNA polymerases I and III subunit RPAC2"/>
    <property type="match status" value="1"/>
</dbReference>
<dbReference type="HAMAP" id="MF_00261">
    <property type="entry name" value="RNApol_arch_Rpo11"/>
    <property type="match status" value="1"/>
</dbReference>
<dbReference type="GO" id="GO:0003677">
    <property type="term" value="F:DNA binding"/>
    <property type="evidence" value="ECO:0007669"/>
    <property type="project" value="InterPro"/>
</dbReference>
<dbReference type="GO" id="GO:0046983">
    <property type="term" value="F:protein dimerization activity"/>
    <property type="evidence" value="ECO:0007669"/>
    <property type="project" value="InterPro"/>
</dbReference>
<organism evidence="9">
    <name type="scientific">Melampsora larici-populina (strain 98AG31 / pathotype 3-4-7)</name>
    <name type="common">Poplar leaf rust fungus</name>
    <dbReference type="NCBI Taxonomy" id="747676"/>
    <lineage>
        <taxon>Eukaryota</taxon>
        <taxon>Fungi</taxon>
        <taxon>Dikarya</taxon>
        <taxon>Basidiomycota</taxon>
        <taxon>Pucciniomycotina</taxon>
        <taxon>Pucciniomycetes</taxon>
        <taxon>Pucciniales</taxon>
        <taxon>Melampsoraceae</taxon>
        <taxon>Melampsora</taxon>
    </lineage>
</organism>
<dbReference type="RefSeq" id="XP_007403750.1">
    <property type="nucleotide sequence ID" value="XM_007403688.1"/>
</dbReference>
<dbReference type="InterPro" id="IPR022905">
    <property type="entry name" value="Rpo11-like"/>
</dbReference>
<dbReference type="GO" id="GO:0006362">
    <property type="term" value="P:transcription elongation by RNA polymerase I"/>
    <property type="evidence" value="ECO:0007669"/>
    <property type="project" value="EnsemblFungi"/>
</dbReference>
<dbReference type="GeneID" id="18931548"/>
<dbReference type="InterPro" id="IPR009025">
    <property type="entry name" value="RBP11-like_dimer"/>
</dbReference>
<dbReference type="STRING" id="747676.F4R4H4"/>
<dbReference type="OrthoDB" id="510325at2759"/>
<evidence type="ECO:0000256" key="4">
    <source>
        <dbReference type="ARBA" id="ARBA00023163"/>
    </source>
</evidence>
<dbReference type="GO" id="GO:0042797">
    <property type="term" value="P:tRNA transcription by RNA polymerase III"/>
    <property type="evidence" value="ECO:0007669"/>
    <property type="project" value="EnsemblFungi"/>
</dbReference>
<keyword evidence="5" id="KW-0539">Nucleus</keyword>
<dbReference type="Gene3D" id="3.30.1360.10">
    <property type="entry name" value="RNA polymerase, RBP11-like subunit"/>
    <property type="match status" value="1"/>
</dbReference>
<dbReference type="VEuPathDB" id="FungiDB:MELLADRAFT_70512"/>
<dbReference type="eggNOG" id="KOG3438">
    <property type="taxonomic scope" value="Eukaryota"/>
</dbReference>
<keyword evidence="3" id="KW-0240">DNA-directed RNA polymerase</keyword>
<evidence type="ECO:0000256" key="2">
    <source>
        <dbReference type="ARBA" id="ARBA00022079"/>
    </source>
</evidence>
<keyword evidence="4" id="KW-0804">Transcription</keyword>
<dbReference type="AlphaFoldDB" id="F4R4H4"/>
<feature type="domain" description="DNA-directed RNA polymerase RBP11-like dimerisation" evidence="7">
    <location>
        <begin position="28"/>
        <end position="99"/>
    </location>
</feature>
<comment type="subcellular location">
    <subcellularLocation>
        <location evidence="1">Nucleus</location>
    </subcellularLocation>
</comment>
<dbReference type="Proteomes" id="UP000001072">
    <property type="component" value="Unassembled WGS sequence"/>
</dbReference>
<dbReference type="CDD" id="cd07029">
    <property type="entry name" value="RNAP_I_III_AC19"/>
    <property type="match status" value="1"/>
</dbReference>
<accession>F4R4H4</accession>
<comment type="similarity">
    <text evidence="6">Belongs to the archaeal Rpo11/eukaryotic RPB11/RPC19 RNA polymerase subunit family.</text>
</comment>